<name>A0A6L2ZSK1_9ENTR</name>
<evidence type="ECO:0000313" key="2">
    <source>
        <dbReference type="Proteomes" id="UP000504714"/>
    </source>
</evidence>
<dbReference type="InterPro" id="IPR047751">
    <property type="entry name" value="MobA-like"/>
</dbReference>
<dbReference type="Proteomes" id="UP000504714">
    <property type="component" value="Unassembled WGS sequence"/>
</dbReference>
<dbReference type="Pfam" id="PF21983">
    <property type="entry name" value="NikA-like"/>
    <property type="match status" value="1"/>
</dbReference>
<accession>A0A6L2ZSK1</accession>
<evidence type="ECO:0000313" key="1">
    <source>
        <dbReference type="EMBL" id="GFN47314.1"/>
    </source>
</evidence>
<dbReference type="RefSeq" id="WP_176488783.1">
    <property type="nucleotide sequence ID" value="NZ_BLXO01000008.1"/>
</dbReference>
<proteinExistence type="predicted"/>
<protein>
    <submittedName>
        <fullName evidence="1">Mobilization protein MobB</fullName>
    </submittedName>
</protein>
<sequence>MSRSEKRQRTEILLGIRCYPEEKKQIQEKAEVAGLSVGEFLRRCALSRRMTPRTDVKLIAELSKLGGLQKHLFNEGKGVHSQAYSAILVALKKAILKIDMAI</sequence>
<dbReference type="AlphaFoldDB" id="A0A6L2ZSK1"/>
<comment type="caution">
    <text evidence="1">The sequence shown here is derived from an EMBL/GenBank/DDBJ whole genome shotgun (WGS) entry which is preliminary data.</text>
</comment>
<dbReference type="InterPro" id="IPR053842">
    <property type="entry name" value="NikA-like"/>
</dbReference>
<dbReference type="EMBL" id="BLXO01000008">
    <property type="protein sequence ID" value="GFN47314.1"/>
    <property type="molecule type" value="Genomic_DNA"/>
</dbReference>
<reference evidence="1 2" key="1">
    <citation type="submission" date="2020-06" db="EMBL/GenBank/DDBJ databases">
        <title>The genome sequence of Candidatus Regiella insecticola strain Tut.</title>
        <authorList>
            <person name="Nikoh N."/>
            <person name="Tsuchida T."/>
            <person name="Koga R."/>
            <person name="Oshima K."/>
            <person name="Hattori M."/>
            <person name="Fukatsu T."/>
        </authorList>
    </citation>
    <scope>NUCLEOTIDE SEQUENCE [LARGE SCALE GENOMIC DNA]</scope>
    <source>
        <strain evidence="1 2">Tut</strain>
    </source>
</reference>
<gene>
    <name evidence="1" type="primary">mobB</name>
    <name evidence="1" type="ORF">RINTU1_33340</name>
</gene>
<organism evidence="1 2">
    <name type="scientific">Candidatus Regiella insecticola</name>
    <dbReference type="NCBI Taxonomy" id="138073"/>
    <lineage>
        <taxon>Bacteria</taxon>
        <taxon>Pseudomonadati</taxon>
        <taxon>Pseudomonadota</taxon>
        <taxon>Gammaproteobacteria</taxon>
        <taxon>Enterobacterales</taxon>
        <taxon>Enterobacteriaceae</taxon>
        <taxon>aphid secondary symbionts</taxon>
        <taxon>Candidatus Regiella</taxon>
    </lineage>
</organism>
<dbReference type="NCBIfam" id="NF041264">
    <property type="entry name" value="MobA"/>
    <property type="match status" value="1"/>
</dbReference>